<dbReference type="OrthoDB" id="6159259at2759"/>
<feature type="compositionally biased region" description="Basic residues" evidence="1">
    <location>
        <begin position="1"/>
        <end position="12"/>
    </location>
</feature>
<protein>
    <recommendedName>
        <fullName evidence="4">RRM domain-containing protein</fullName>
    </recommendedName>
</protein>
<evidence type="ECO:0000313" key="3">
    <source>
        <dbReference type="Proteomes" id="UP000708148"/>
    </source>
</evidence>
<evidence type="ECO:0000256" key="1">
    <source>
        <dbReference type="SAM" id="MobiDB-lite"/>
    </source>
</evidence>
<proteinExistence type="predicted"/>
<sequence length="257" mass="28449">MAGRSERRRRERRGALHSVRRGNRAPGGQEAAERSVRALPPLDATVVREKLTSRRRCLGFVTLPDKWAMEDVIRELHKSKVDGRMISVRHGMPKDWQHQQPMRDRVGDSGQGWARTGGCVVRREHPRREPYAVGGQLGTCTGCAEATLGTWRRAKACRQLPDPPRYPARRADIAGGTPGCRTGSPGGRTATACTMPGGPTKSLSNGWQSWLGRRTVVEEDRVCGWLVGAATGRMVLRMMPTGPTRRMGEVVRARVQK</sequence>
<dbReference type="EMBL" id="CAJHUC010002068">
    <property type="protein sequence ID" value="CAD7703121.1"/>
    <property type="molecule type" value="Genomic_DNA"/>
</dbReference>
<name>A0A8S1J7G1_9CHLO</name>
<feature type="region of interest" description="Disordered" evidence="1">
    <location>
        <begin position="1"/>
        <end position="35"/>
    </location>
</feature>
<evidence type="ECO:0008006" key="4">
    <source>
        <dbReference type="Google" id="ProtNLM"/>
    </source>
</evidence>
<evidence type="ECO:0000313" key="2">
    <source>
        <dbReference type="EMBL" id="CAD7703121.1"/>
    </source>
</evidence>
<dbReference type="Gene3D" id="3.30.70.330">
    <property type="match status" value="1"/>
</dbReference>
<comment type="caution">
    <text evidence="2">The sequence shown here is derived from an EMBL/GenBank/DDBJ whole genome shotgun (WGS) entry which is preliminary data.</text>
</comment>
<keyword evidence="3" id="KW-1185">Reference proteome</keyword>
<dbReference type="GO" id="GO:0003676">
    <property type="term" value="F:nucleic acid binding"/>
    <property type="evidence" value="ECO:0007669"/>
    <property type="project" value="InterPro"/>
</dbReference>
<dbReference type="SUPFAM" id="SSF54928">
    <property type="entry name" value="RNA-binding domain, RBD"/>
    <property type="match status" value="1"/>
</dbReference>
<reference evidence="2" key="1">
    <citation type="submission" date="2020-12" db="EMBL/GenBank/DDBJ databases">
        <authorList>
            <person name="Iha C."/>
        </authorList>
    </citation>
    <scope>NUCLEOTIDE SEQUENCE</scope>
</reference>
<accession>A0A8S1J7G1</accession>
<dbReference type="AlphaFoldDB" id="A0A8S1J7G1"/>
<dbReference type="Proteomes" id="UP000708148">
    <property type="component" value="Unassembled WGS sequence"/>
</dbReference>
<dbReference type="InterPro" id="IPR012677">
    <property type="entry name" value="Nucleotide-bd_a/b_plait_sf"/>
</dbReference>
<gene>
    <name evidence="2" type="ORF">OSTQU699_LOCUS8478</name>
</gene>
<dbReference type="InterPro" id="IPR035979">
    <property type="entry name" value="RBD_domain_sf"/>
</dbReference>
<organism evidence="2 3">
    <name type="scientific">Ostreobium quekettii</name>
    <dbReference type="NCBI Taxonomy" id="121088"/>
    <lineage>
        <taxon>Eukaryota</taxon>
        <taxon>Viridiplantae</taxon>
        <taxon>Chlorophyta</taxon>
        <taxon>core chlorophytes</taxon>
        <taxon>Ulvophyceae</taxon>
        <taxon>TCBD clade</taxon>
        <taxon>Bryopsidales</taxon>
        <taxon>Ostreobineae</taxon>
        <taxon>Ostreobiaceae</taxon>
        <taxon>Ostreobium</taxon>
    </lineage>
</organism>